<evidence type="ECO:0000313" key="1">
    <source>
        <dbReference type="EMBL" id="KHJ86545.1"/>
    </source>
</evidence>
<keyword evidence="2" id="KW-1185">Reference proteome</keyword>
<reference evidence="1 2" key="1">
    <citation type="submission" date="2014-03" db="EMBL/GenBank/DDBJ databases">
        <title>Draft genome of the hookworm Oesophagostomum dentatum.</title>
        <authorList>
            <person name="Mitreva M."/>
        </authorList>
    </citation>
    <scope>NUCLEOTIDE SEQUENCE [LARGE SCALE GENOMIC DNA]</scope>
    <source>
        <strain evidence="1 2">OD-Hann</strain>
    </source>
</reference>
<name>A0A0B1STL3_OESDE</name>
<dbReference type="EMBL" id="KN560074">
    <property type="protein sequence ID" value="KHJ86545.1"/>
    <property type="molecule type" value="Genomic_DNA"/>
</dbReference>
<sequence>MDKQAPCSDRGPEELLSSIHGTILAPVMTVDSEPKKAKLDPTALYTQYISQMNGLTTAQLLAGQPLAQVPSSFSVKA</sequence>
<gene>
    <name evidence="1" type="ORF">OESDEN_13698</name>
</gene>
<dbReference type="AlphaFoldDB" id="A0A0B1STL3"/>
<evidence type="ECO:0000313" key="2">
    <source>
        <dbReference type="Proteomes" id="UP000053660"/>
    </source>
</evidence>
<proteinExistence type="predicted"/>
<protein>
    <submittedName>
        <fullName evidence="1">Uncharacterized protein</fullName>
    </submittedName>
</protein>
<dbReference type="Proteomes" id="UP000053660">
    <property type="component" value="Unassembled WGS sequence"/>
</dbReference>
<dbReference type="OrthoDB" id="296632at2759"/>
<accession>A0A0B1STL3</accession>
<organism evidence="1 2">
    <name type="scientific">Oesophagostomum dentatum</name>
    <name type="common">Nodular worm</name>
    <dbReference type="NCBI Taxonomy" id="61180"/>
    <lineage>
        <taxon>Eukaryota</taxon>
        <taxon>Metazoa</taxon>
        <taxon>Ecdysozoa</taxon>
        <taxon>Nematoda</taxon>
        <taxon>Chromadorea</taxon>
        <taxon>Rhabditida</taxon>
        <taxon>Rhabditina</taxon>
        <taxon>Rhabditomorpha</taxon>
        <taxon>Strongyloidea</taxon>
        <taxon>Strongylidae</taxon>
        <taxon>Oesophagostomum</taxon>
    </lineage>
</organism>